<feature type="compositionally biased region" description="Low complexity" evidence="1">
    <location>
        <begin position="70"/>
        <end position="84"/>
    </location>
</feature>
<organism evidence="2">
    <name type="scientific">viral metagenome</name>
    <dbReference type="NCBI Taxonomy" id="1070528"/>
    <lineage>
        <taxon>unclassified sequences</taxon>
        <taxon>metagenomes</taxon>
        <taxon>organismal metagenomes</taxon>
    </lineage>
</organism>
<protein>
    <submittedName>
        <fullName evidence="2">Uncharacterized protein</fullName>
    </submittedName>
</protein>
<feature type="region of interest" description="Disordered" evidence="1">
    <location>
        <begin position="1"/>
        <end position="33"/>
    </location>
</feature>
<dbReference type="EMBL" id="MN739044">
    <property type="protein sequence ID" value="QHS85532.1"/>
    <property type="molecule type" value="Genomic_DNA"/>
</dbReference>
<evidence type="ECO:0000313" key="2">
    <source>
        <dbReference type="EMBL" id="QHS85532.1"/>
    </source>
</evidence>
<name>A0A6C0B0B5_9ZZZZ</name>
<feature type="region of interest" description="Disordered" evidence="1">
    <location>
        <begin position="310"/>
        <end position="336"/>
    </location>
</feature>
<reference evidence="2" key="1">
    <citation type="journal article" date="2020" name="Nature">
        <title>Giant virus diversity and host interactions through global metagenomics.</title>
        <authorList>
            <person name="Schulz F."/>
            <person name="Roux S."/>
            <person name="Paez-Espino D."/>
            <person name="Jungbluth S."/>
            <person name="Walsh D.A."/>
            <person name="Denef V.J."/>
            <person name="McMahon K.D."/>
            <person name="Konstantinidis K.T."/>
            <person name="Eloe-Fadrosh E.A."/>
            <person name="Kyrpides N.C."/>
            <person name="Woyke T."/>
        </authorList>
    </citation>
    <scope>NUCLEOTIDE SEQUENCE</scope>
    <source>
        <strain evidence="2">GVMAG-M-3300009182-78</strain>
    </source>
</reference>
<evidence type="ECO:0000256" key="1">
    <source>
        <dbReference type="SAM" id="MobiDB-lite"/>
    </source>
</evidence>
<feature type="compositionally biased region" description="Low complexity" evidence="1">
    <location>
        <begin position="14"/>
        <end position="31"/>
    </location>
</feature>
<accession>A0A6C0B0B5</accession>
<feature type="compositionally biased region" description="Basic residues" evidence="1">
    <location>
        <begin position="317"/>
        <end position="336"/>
    </location>
</feature>
<dbReference type="AlphaFoldDB" id="A0A6C0B0B5"/>
<sequence length="336" mass="36309">MNKTRRYNKRGGQNTNYNNNNNNNNTTKKNNSSLFSTLGTAAINAVKQSASYAAEKGARFFGYQKMTDSQQQQEKQQEQQQQQEPTETEKRISELTGEAKQIASGIATKASQVGAVVVETLNKGIEDSGVKETVGQAIGNTVGIATDILKTADEKLNNPEFIKEVSEVANKFTNDASEVLKAADPAINKVIDQTSEIGAKMGTKVGEEGLNIALTTLGEVPGIGAVVAVARDLDSATKAAGAVIEAGADTIKTFANGIKETEDALKKKMSEAQSLQERTANNISAFHTVDKVLPIRQAAINSIIKRPNMKRGGGASKKFRKLRRKLSRKLHFRQPE</sequence>
<feature type="region of interest" description="Disordered" evidence="1">
    <location>
        <begin position="66"/>
        <end position="90"/>
    </location>
</feature>
<proteinExistence type="predicted"/>